<evidence type="ECO:0000313" key="2">
    <source>
        <dbReference type="EMBL" id="TAA48653.1"/>
    </source>
</evidence>
<feature type="domain" description="UPF0033" evidence="1">
    <location>
        <begin position="10"/>
        <end position="34"/>
    </location>
</feature>
<dbReference type="CDD" id="cd00291">
    <property type="entry name" value="SirA_YedF_YeeD"/>
    <property type="match status" value="1"/>
</dbReference>
<dbReference type="Proteomes" id="UP000292544">
    <property type="component" value="Unassembled WGS sequence"/>
</dbReference>
<evidence type="ECO:0000259" key="1">
    <source>
        <dbReference type="PROSITE" id="PS01148"/>
    </source>
</evidence>
<dbReference type="SUPFAM" id="SSF64307">
    <property type="entry name" value="SirA-like"/>
    <property type="match status" value="1"/>
</dbReference>
<dbReference type="Gene3D" id="3.30.110.40">
    <property type="entry name" value="TusA-like domain"/>
    <property type="match status" value="1"/>
</dbReference>
<dbReference type="InterPro" id="IPR036868">
    <property type="entry name" value="TusA-like_sf"/>
</dbReference>
<dbReference type="EMBL" id="SHLY01000001">
    <property type="protein sequence ID" value="TAA48653.1"/>
    <property type="molecule type" value="Genomic_DNA"/>
</dbReference>
<dbReference type="InterPro" id="IPR001455">
    <property type="entry name" value="TusA-like"/>
</dbReference>
<accession>A0ABY1WVL4</accession>
<sequence>MTLQHDYFELDLKGLRCPQTLIDSKLAMGKLCIGDVLVILLDDSSSASDILDYAYRRGFSVNNIEPQSGLALMAIEITISQESRFHV</sequence>
<gene>
    <name evidence="2" type="ORF">EXY25_05400</name>
</gene>
<dbReference type="PROSITE" id="PS01148">
    <property type="entry name" value="UPF0033"/>
    <property type="match status" value="1"/>
</dbReference>
<comment type="caution">
    <text evidence="2">The sequence shown here is derived from an EMBL/GenBank/DDBJ whole genome shotgun (WGS) entry which is preliminary data.</text>
</comment>
<proteinExistence type="predicted"/>
<evidence type="ECO:0000313" key="3">
    <source>
        <dbReference type="Proteomes" id="UP000292544"/>
    </source>
</evidence>
<reference evidence="3" key="1">
    <citation type="submission" date="2019-02" db="EMBL/GenBank/DDBJ databases">
        <title>Draft genome sequence of Muricauda sp. 176CP4-71.</title>
        <authorList>
            <person name="Park J.-S."/>
        </authorList>
    </citation>
    <scope>NUCLEOTIDE SEQUENCE [LARGE SCALE GENOMIC DNA]</scope>
    <source>
        <strain evidence="3">176GS2-150</strain>
    </source>
</reference>
<keyword evidence="3" id="KW-1185">Reference proteome</keyword>
<name>A0ABY1WVL4_9GAMM</name>
<protein>
    <submittedName>
        <fullName evidence="2">Sulfurtransferase TusA family protein</fullName>
    </submittedName>
</protein>
<dbReference type="Pfam" id="PF01206">
    <property type="entry name" value="TusA"/>
    <property type="match status" value="1"/>
</dbReference>
<organism evidence="2 3">
    <name type="scientific">Corallincola spongiicola</name>
    <dbReference type="NCBI Taxonomy" id="2520508"/>
    <lineage>
        <taxon>Bacteria</taxon>
        <taxon>Pseudomonadati</taxon>
        <taxon>Pseudomonadota</taxon>
        <taxon>Gammaproteobacteria</taxon>
        <taxon>Alteromonadales</taxon>
        <taxon>Psychromonadaceae</taxon>
        <taxon>Corallincola</taxon>
    </lineage>
</organism>